<keyword evidence="1" id="KW-0378">Hydrolase</keyword>
<comment type="caution">
    <text evidence="1">The sequence shown here is derived from an EMBL/GenBank/DDBJ whole genome shotgun (WGS) entry which is preliminary data.</text>
</comment>
<organism evidence="1 2">
    <name type="scientific">Macrolepiota fuliginosa MF-IS2</name>
    <dbReference type="NCBI Taxonomy" id="1400762"/>
    <lineage>
        <taxon>Eukaryota</taxon>
        <taxon>Fungi</taxon>
        <taxon>Dikarya</taxon>
        <taxon>Basidiomycota</taxon>
        <taxon>Agaricomycotina</taxon>
        <taxon>Agaricomycetes</taxon>
        <taxon>Agaricomycetidae</taxon>
        <taxon>Agaricales</taxon>
        <taxon>Agaricineae</taxon>
        <taxon>Agaricaceae</taxon>
        <taxon>Macrolepiota</taxon>
    </lineage>
</organism>
<sequence length="97" mass="11132">MVLLVNSVSHLFPPWKRCITGWQVQGRSSGMHSPPTERHIRAGSFEHRFAIVMNVNFKVTEGVETHTSRTQVIQAEGVGFTYGLRKQFWAGRSKEYR</sequence>
<evidence type="ECO:0000313" key="2">
    <source>
        <dbReference type="Proteomes" id="UP000807342"/>
    </source>
</evidence>
<accession>A0A9P5XDN7</accession>
<dbReference type="Proteomes" id="UP000807342">
    <property type="component" value="Unassembled WGS sequence"/>
</dbReference>
<keyword evidence="2" id="KW-1185">Reference proteome</keyword>
<dbReference type="EMBL" id="MU151150">
    <property type="protein sequence ID" value="KAF9448770.1"/>
    <property type="molecule type" value="Genomic_DNA"/>
</dbReference>
<name>A0A9P5XDN7_9AGAR</name>
<evidence type="ECO:0000313" key="1">
    <source>
        <dbReference type="EMBL" id="KAF9448770.1"/>
    </source>
</evidence>
<gene>
    <name evidence="1" type="ORF">P691DRAFT_26270</name>
</gene>
<dbReference type="GO" id="GO:0016787">
    <property type="term" value="F:hydrolase activity"/>
    <property type="evidence" value="ECO:0007669"/>
    <property type="project" value="UniProtKB-KW"/>
</dbReference>
<protein>
    <submittedName>
        <fullName evidence="1">Glycoside hydrolase family 2 protein</fullName>
    </submittedName>
</protein>
<proteinExistence type="predicted"/>
<reference evidence="1" key="1">
    <citation type="submission" date="2020-11" db="EMBL/GenBank/DDBJ databases">
        <authorList>
            <consortium name="DOE Joint Genome Institute"/>
            <person name="Ahrendt S."/>
            <person name="Riley R."/>
            <person name="Andreopoulos W."/>
            <person name="Labutti K."/>
            <person name="Pangilinan J."/>
            <person name="Ruiz-Duenas F.J."/>
            <person name="Barrasa J.M."/>
            <person name="Sanchez-Garcia M."/>
            <person name="Camarero S."/>
            <person name="Miyauchi S."/>
            <person name="Serrano A."/>
            <person name="Linde D."/>
            <person name="Babiker R."/>
            <person name="Drula E."/>
            <person name="Ayuso-Fernandez I."/>
            <person name="Pacheco R."/>
            <person name="Padilla G."/>
            <person name="Ferreira P."/>
            <person name="Barriuso J."/>
            <person name="Kellner H."/>
            <person name="Castanera R."/>
            <person name="Alfaro M."/>
            <person name="Ramirez L."/>
            <person name="Pisabarro A.G."/>
            <person name="Kuo A."/>
            <person name="Tritt A."/>
            <person name="Lipzen A."/>
            <person name="He G."/>
            <person name="Yan M."/>
            <person name="Ng V."/>
            <person name="Cullen D."/>
            <person name="Martin F."/>
            <person name="Rosso M.-N."/>
            <person name="Henrissat B."/>
            <person name="Hibbett D."/>
            <person name="Martinez A.T."/>
            <person name="Grigoriev I.V."/>
        </authorList>
    </citation>
    <scope>NUCLEOTIDE SEQUENCE</scope>
    <source>
        <strain evidence="1">MF-IS2</strain>
    </source>
</reference>
<dbReference type="AlphaFoldDB" id="A0A9P5XDN7"/>